<name>A0ACC2GM22_DALPE</name>
<proteinExistence type="predicted"/>
<evidence type="ECO:0000313" key="2">
    <source>
        <dbReference type="Proteomes" id="UP001157502"/>
    </source>
</evidence>
<accession>A0ACC2GM22</accession>
<comment type="caution">
    <text evidence="1">The sequence shown here is derived from an EMBL/GenBank/DDBJ whole genome shotgun (WGS) entry which is preliminary data.</text>
</comment>
<keyword evidence="2" id="KW-1185">Reference proteome</keyword>
<sequence>MLSHLVAGATVMAYIVSAALPSPDNLTLDAVNTRYILRWNWNHYPTNYSVLFTARYTLSNREGDPSAHREKCVRTTERSCDFSDVLNYSAMYVLTVMAEAGGQRSNWSRLMFVADEDAALGPPSHVELEPGDAMVTVRFREPMTEQNTPMSSLLHSTVYFRLQYWKKNHPGQKHEKEVDTTERTLYPLEPWTEYCLHVNAFNRELNKTSADTQPKCVTTHGNKLSQMLLVSLVLLVLLICVGSWIFWRRRKSLPAKYTFPGSILQKAQDPISLPLFPPGESYTVISMVTAQDEQTRPLQQVEGQDYPEPELNMGFSTQDRVLL</sequence>
<evidence type="ECO:0000313" key="1">
    <source>
        <dbReference type="EMBL" id="KAJ8004590.1"/>
    </source>
</evidence>
<reference evidence="1" key="1">
    <citation type="submission" date="2021-05" db="EMBL/GenBank/DDBJ databases">
        <authorList>
            <person name="Pan Q."/>
            <person name="Jouanno E."/>
            <person name="Zahm M."/>
            <person name="Klopp C."/>
            <person name="Cabau C."/>
            <person name="Louis A."/>
            <person name="Berthelot C."/>
            <person name="Parey E."/>
            <person name="Roest Crollius H."/>
            <person name="Montfort J."/>
            <person name="Robinson-Rechavi M."/>
            <person name="Bouchez O."/>
            <person name="Lampietro C."/>
            <person name="Lopez Roques C."/>
            <person name="Donnadieu C."/>
            <person name="Postlethwait J."/>
            <person name="Bobe J."/>
            <person name="Dillon D."/>
            <person name="Chandos A."/>
            <person name="von Hippel F."/>
            <person name="Guiguen Y."/>
        </authorList>
    </citation>
    <scope>NUCLEOTIDE SEQUENCE</scope>
    <source>
        <strain evidence="1">YG-Jan2019</strain>
    </source>
</reference>
<organism evidence="1 2">
    <name type="scientific">Dallia pectoralis</name>
    <name type="common">Alaska blackfish</name>
    <dbReference type="NCBI Taxonomy" id="75939"/>
    <lineage>
        <taxon>Eukaryota</taxon>
        <taxon>Metazoa</taxon>
        <taxon>Chordata</taxon>
        <taxon>Craniata</taxon>
        <taxon>Vertebrata</taxon>
        <taxon>Euteleostomi</taxon>
        <taxon>Actinopterygii</taxon>
        <taxon>Neopterygii</taxon>
        <taxon>Teleostei</taxon>
        <taxon>Protacanthopterygii</taxon>
        <taxon>Esociformes</taxon>
        <taxon>Umbridae</taxon>
        <taxon>Dallia</taxon>
    </lineage>
</organism>
<dbReference type="Proteomes" id="UP001157502">
    <property type="component" value="Chromosome 11"/>
</dbReference>
<gene>
    <name evidence="1" type="ORF">DPEC_G00137860</name>
</gene>
<dbReference type="EMBL" id="CM055738">
    <property type="protein sequence ID" value="KAJ8004590.1"/>
    <property type="molecule type" value="Genomic_DNA"/>
</dbReference>
<protein>
    <submittedName>
        <fullName evidence="1">Uncharacterized protein</fullName>
    </submittedName>
</protein>